<proteinExistence type="inferred from homology"/>
<accession>A0ABP9XRZ6</accession>
<dbReference type="CDD" id="cd02012">
    <property type="entry name" value="TPP_TK"/>
    <property type="match status" value="1"/>
</dbReference>
<evidence type="ECO:0000259" key="11">
    <source>
        <dbReference type="SMART" id="SM00861"/>
    </source>
</evidence>
<dbReference type="InterPro" id="IPR005478">
    <property type="entry name" value="Transketolase_bac-like"/>
</dbReference>
<comment type="function">
    <text evidence="10">Catalyzes the transfer of a two-carbon ketol group from a ketose donor to an aldose acceptor, via a covalent intermediate with the cofactor thiamine pyrophosphate.</text>
</comment>
<comment type="caution">
    <text evidence="12">The sequence shown here is derived from an EMBL/GenBank/DDBJ whole genome shotgun (WGS) entry which is preliminary data.</text>
</comment>
<dbReference type="Gene3D" id="3.40.50.920">
    <property type="match status" value="1"/>
</dbReference>
<dbReference type="EMBL" id="BAABUJ010000007">
    <property type="protein sequence ID" value="GAA5797060.1"/>
    <property type="molecule type" value="Genomic_DNA"/>
</dbReference>
<organism evidence="12 13">
    <name type="scientific">Helicostylum pulchrum</name>
    <dbReference type="NCBI Taxonomy" id="562976"/>
    <lineage>
        <taxon>Eukaryota</taxon>
        <taxon>Fungi</taxon>
        <taxon>Fungi incertae sedis</taxon>
        <taxon>Mucoromycota</taxon>
        <taxon>Mucoromycotina</taxon>
        <taxon>Mucoromycetes</taxon>
        <taxon>Mucorales</taxon>
        <taxon>Mucorineae</taxon>
        <taxon>Mucoraceae</taxon>
        <taxon>Helicostylum</taxon>
    </lineage>
</organism>
<dbReference type="InterPro" id="IPR009014">
    <property type="entry name" value="Transketo_C/PFOR_II"/>
</dbReference>
<evidence type="ECO:0000313" key="12">
    <source>
        <dbReference type="EMBL" id="GAA5797060.1"/>
    </source>
</evidence>
<evidence type="ECO:0000313" key="13">
    <source>
        <dbReference type="Proteomes" id="UP001476247"/>
    </source>
</evidence>
<keyword evidence="6 10" id="KW-0479">Metal-binding</keyword>
<dbReference type="SUPFAM" id="SSF52518">
    <property type="entry name" value="Thiamin diphosphate-binding fold (THDP-binding)"/>
    <property type="match status" value="2"/>
</dbReference>
<dbReference type="Pfam" id="PF22613">
    <property type="entry name" value="Transketolase_C_1"/>
    <property type="match status" value="1"/>
</dbReference>
<keyword evidence="8 10" id="KW-0786">Thiamine pyrophosphate</keyword>
<name>A0ABP9XRZ6_9FUNG</name>
<dbReference type="SMART" id="SM00861">
    <property type="entry name" value="Transket_pyr"/>
    <property type="match status" value="1"/>
</dbReference>
<dbReference type="InterPro" id="IPR055152">
    <property type="entry name" value="Transketolase-like_C_2"/>
</dbReference>
<keyword evidence="10" id="KW-0106">Calcium</keyword>
<evidence type="ECO:0000256" key="5">
    <source>
        <dbReference type="ARBA" id="ARBA00022679"/>
    </source>
</evidence>
<evidence type="ECO:0000256" key="3">
    <source>
        <dbReference type="ARBA" id="ARBA00011738"/>
    </source>
</evidence>
<keyword evidence="5 10" id="KW-0808">Transferase</keyword>
<dbReference type="PROSITE" id="PS00801">
    <property type="entry name" value="TRANSKETOLASE_1"/>
    <property type="match status" value="1"/>
</dbReference>
<feature type="domain" description="Transketolase-like pyrimidine-binding" evidence="11">
    <location>
        <begin position="355"/>
        <end position="531"/>
    </location>
</feature>
<gene>
    <name evidence="12" type="ORF">HPULCUR_002438</name>
</gene>
<comment type="cofactor">
    <cofactor evidence="10">
        <name>Mg(2+)</name>
        <dbReference type="ChEBI" id="CHEBI:18420"/>
    </cofactor>
    <cofactor evidence="10">
        <name>Ca(2+)</name>
        <dbReference type="ChEBI" id="CHEBI:29108"/>
    </cofactor>
    <cofactor evidence="10">
        <name>Mn(2+)</name>
        <dbReference type="ChEBI" id="CHEBI:29035"/>
    </cofactor>
    <cofactor evidence="10">
        <name>Co(2+)</name>
        <dbReference type="ChEBI" id="CHEBI:48828"/>
    </cofactor>
    <text evidence="10">Binds 1 Mg(2+) ion per subunit. Can also utilize other divalent metal cations, such as Ca(2+), Mn(2+) and Co(2+).</text>
</comment>
<dbReference type="Pfam" id="PF02779">
    <property type="entry name" value="Transket_pyr"/>
    <property type="match status" value="1"/>
</dbReference>
<reference evidence="12 13" key="1">
    <citation type="submission" date="2024-04" db="EMBL/GenBank/DDBJ databases">
        <title>genome sequences of Mucor flavus KT1a and Helicostylum pulchrum KT1b strains isolation_sourced from the surface of a dry-aged beef.</title>
        <authorList>
            <person name="Toyotome T."/>
            <person name="Hosono M."/>
            <person name="Torimaru M."/>
            <person name="Fukuda K."/>
            <person name="Mikami N."/>
        </authorList>
    </citation>
    <scope>NUCLEOTIDE SEQUENCE [LARGE SCALE GENOMIC DNA]</scope>
    <source>
        <strain evidence="12 13">KT1b</strain>
    </source>
</reference>
<dbReference type="Gene3D" id="3.40.50.970">
    <property type="match status" value="2"/>
</dbReference>
<dbReference type="CDD" id="cd07033">
    <property type="entry name" value="TPP_PYR_DXS_TK_like"/>
    <property type="match status" value="1"/>
</dbReference>
<evidence type="ECO:0000256" key="6">
    <source>
        <dbReference type="ARBA" id="ARBA00022723"/>
    </source>
</evidence>
<dbReference type="NCBIfam" id="TIGR00232">
    <property type="entry name" value="tktlase_bact"/>
    <property type="match status" value="1"/>
</dbReference>
<comment type="cofactor">
    <cofactor evidence="1">
        <name>Co(2+)</name>
        <dbReference type="ChEBI" id="CHEBI:48828"/>
    </cofactor>
</comment>
<dbReference type="InterPro" id="IPR033247">
    <property type="entry name" value="Transketolase_fam"/>
</dbReference>
<dbReference type="InterPro" id="IPR020826">
    <property type="entry name" value="Transketolase_BS"/>
</dbReference>
<dbReference type="PANTHER" id="PTHR43522">
    <property type="entry name" value="TRANSKETOLASE"/>
    <property type="match status" value="1"/>
</dbReference>
<evidence type="ECO:0000256" key="10">
    <source>
        <dbReference type="RuleBase" id="RU004996"/>
    </source>
</evidence>
<dbReference type="InterPro" id="IPR005475">
    <property type="entry name" value="Transketolase-like_Pyr-bd"/>
</dbReference>
<dbReference type="InterPro" id="IPR029061">
    <property type="entry name" value="THDP-binding"/>
</dbReference>
<comment type="catalytic activity">
    <reaction evidence="9 10">
        <text>D-sedoheptulose 7-phosphate + D-glyceraldehyde 3-phosphate = aldehydo-D-ribose 5-phosphate + D-xylulose 5-phosphate</text>
        <dbReference type="Rhea" id="RHEA:10508"/>
        <dbReference type="ChEBI" id="CHEBI:57483"/>
        <dbReference type="ChEBI" id="CHEBI:57737"/>
        <dbReference type="ChEBI" id="CHEBI:58273"/>
        <dbReference type="ChEBI" id="CHEBI:59776"/>
        <dbReference type="EC" id="2.2.1.1"/>
    </reaction>
</comment>
<evidence type="ECO:0000256" key="8">
    <source>
        <dbReference type="ARBA" id="ARBA00023052"/>
    </source>
</evidence>
<dbReference type="InterPro" id="IPR005474">
    <property type="entry name" value="Transketolase_N"/>
</dbReference>
<sequence length="678" mass="74261">MASDLEQKSINTIRVVAADTVRAANSGHPGAPMGCAPLAHVLFTKFLNANPKNPRFINRDRFLLSNGHACALQYIIFHLLGYKISMDDLKQFRQLGSKTPGHPERLDTDGVEVTTGPLGQGVGNAVGMAIAEAQLAATYNRPGFEIFNNYTYFLLGDGCLQEGVASESASLAGHLKLGKLIAFYDDNSITIDGDTAVSFTEDVVKRFESYDWHTIVVGDGDSDFSSIEKAITEARNVTDKPTLIKVKTTIGYGSLLQGKEKVHGSPLSDDDIKQVKKKFGFNPDKTFDIPSDVYDLYHARAKEGAEYEAKWNELFKQYKAKYAKEAAEIERRFAEKLPEGWEKELPRFTPSDAAVATRKLSEGVLTAIEAKLPELIGGSADLTGSNLTRWTNAVDFQHPSTGLGDYTGRYLRYGIREHGMFAIMNGMAAYGGIIPYGGTFLNFLTYGWGAARLSAISHIRVIYVMTHDSIGLGEDGPTHQPIETLALTRATPNMLTFRPADGNETSGTYLAAISNLTRPSIIALSRQNLPHLKGTSIEAVLKGGYVLQSDEKPQVVFVSTGSEVCIAVEAAKALAEKKISSRVVSMPCTELFDDQSAEYKKEVFPLDVPVISIEALSTFGWDRYSHAHIGLNTFGQSGKAEDLYKFFKITPEHAVEKAEKVIAHFKKLGYVPEVNAQL</sequence>
<keyword evidence="13" id="KW-1185">Reference proteome</keyword>
<evidence type="ECO:0000256" key="4">
    <source>
        <dbReference type="ARBA" id="ARBA00013152"/>
    </source>
</evidence>
<keyword evidence="7 10" id="KW-0460">Magnesium</keyword>
<comment type="cofactor">
    <cofactor evidence="10">
        <name>thiamine diphosphate</name>
        <dbReference type="ChEBI" id="CHEBI:58937"/>
    </cofactor>
    <text evidence="10">Binds 1 thiamine pyrophosphate per subunit.</text>
</comment>
<dbReference type="Pfam" id="PF00456">
    <property type="entry name" value="Transketolase_N"/>
    <property type="match status" value="1"/>
</dbReference>
<protein>
    <recommendedName>
        <fullName evidence="4 10">Transketolase</fullName>
        <ecNumber evidence="4 10">2.2.1.1</ecNumber>
    </recommendedName>
</protein>
<dbReference type="EC" id="2.2.1.1" evidence="4 10"/>
<evidence type="ECO:0000256" key="9">
    <source>
        <dbReference type="ARBA" id="ARBA00049473"/>
    </source>
</evidence>
<evidence type="ECO:0000256" key="1">
    <source>
        <dbReference type="ARBA" id="ARBA00001941"/>
    </source>
</evidence>
<comment type="similarity">
    <text evidence="2 10">Belongs to the transketolase family.</text>
</comment>
<dbReference type="PANTHER" id="PTHR43522:SF2">
    <property type="entry name" value="TRANSKETOLASE 1-RELATED"/>
    <property type="match status" value="1"/>
</dbReference>
<dbReference type="SUPFAM" id="SSF52922">
    <property type="entry name" value="TK C-terminal domain-like"/>
    <property type="match status" value="1"/>
</dbReference>
<comment type="subunit">
    <text evidence="3 10">Homodimer.</text>
</comment>
<dbReference type="Proteomes" id="UP001476247">
    <property type="component" value="Unassembled WGS sequence"/>
</dbReference>
<dbReference type="PROSITE" id="PS00802">
    <property type="entry name" value="TRANSKETOLASE_2"/>
    <property type="match status" value="1"/>
</dbReference>
<evidence type="ECO:0000256" key="2">
    <source>
        <dbReference type="ARBA" id="ARBA00007131"/>
    </source>
</evidence>
<evidence type="ECO:0000256" key="7">
    <source>
        <dbReference type="ARBA" id="ARBA00022842"/>
    </source>
</evidence>
<dbReference type="InterPro" id="IPR049557">
    <property type="entry name" value="Transketolase_CS"/>
</dbReference>